<proteinExistence type="predicted"/>
<protein>
    <recommendedName>
        <fullName evidence="3">Reverse transcriptase</fullName>
    </recommendedName>
</protein>
<accession>A0AAV7UT79</accession>
<dbReference type="EMBL" id="JANPWB010000004">
    <property type="protein sequence ID" value="KAJ1191751.1"/>
    <property type="molecule type" value="Genomic_DNA"/>
</dbReference>
<sequence length="142" mass="16487">MFGTVSDCPRCHDPGANMLHMFWFCPQSTHFWKQILGVITQLTQRLDLYKAEGILLGLFHRSKRAAVTNRFIDLDLIIDRRAIAMGWKSPTLPTLSHWGAAPIKWSKAEETALRREESKGLRRVLIASGWRRYVQELQEYCE</sequence>
<comment type="caution">
    <text evidence="1">The sequence shown here is derived from an EMBL/GenBank/DDBJ whole genome shotgun (WGS) entry which is preliminary data.</text>
</comment>
<gene>
    <name evidence="1" type="ORF">NDU88_001067</name>
</gene>
<name>A0AAV7UT79_PLEWA</name>
<evidence type="ECO:0000313" key="1">
    <source>
        <dbReference type="EMBL" id="KAJ1191751.1"/>
    </source>
</evidence>
<keyword evidence="2" id="KW-1185">Reference proteome</keyword>
<reference evidence="1" key="1">
    <citation type="journal article" date="2022" name="bioRxiv">
        <title>Sequencing and chromosome-scale assembly of the giantPleurodeles waltlgenome.</title>
        <authorList>
            <person name="Brown T."/>
            <person name="Elewa A."/>
            <person name="Iarovenko S."/>
            <person name="Subramanian E."/>
            <person name="Araus A.J."/>
            <person name="Petzold A."/>
            <person name="Susuki M."/>
            <person name="Suzuki K.-i.T."/>
            <person name="Hayashi T."/>
            <person name="Toyoda A."/>
            <person name="Oliveira C."/>
            <person name="Osipova E."/>
            <person name="Leigh N.D."/>
            <person name="Simon A."/>
            <person name="Yun M.H."/>
        </authorList>
    </citation>
    <scope>NUCLEOTIDE SEQUENCE</scope>
    <source>
        <strain evidence="1">20211129_DDA</strain>
        <tissue evidence="1">Liver</tissue>
    </source>
</reference>
<evidence type="ECO:0008006" key="3">
    <source>
        <dbReference type="Google" id="ProtNLM"/>
    </source>
</evidence>
<evidence type="ECO:0000313" key="2">
    <source>
        <dbReference type="Proteomes" id="UP001066276"/>
    </source>
</evidence>
<dbReference type="AlphaFoldDB" id="A0AAV7UT79"/>
<dbReference type="Proteomes" id="UP001066276">
    <property type="component" value="Chromosome 2_2"/>
</dbReference>
<organism evidence="1 2">
    <name type="scientific">Pleurodeles waltl</name>
    <name type="common">Iberian ribbed newt</name>
    <dbReference type="NCBI Taxonomy" id="8319"/>
    <lineage>
        <taxon>Eukaryota</taxon>
        <taxon>Metazoa</taxon>
        <taxon>Chordata</taxon>
        <taxon>Craniata</taxon>
        <taxon>Vertebrata</taxon>
        <taxon>Euteleostomi</taxon>
        <taxon>Amphibia</taxon>
        <taxon>Batrachia</taxon>
        <taxon>Caudata</taxon>
        <taxon>Salamandroidea</taxon>
        <taxon>Salamandridae</taxon>
        <taxon>Pleurodelinae</taxon>
        <taxon>Pleurodeles</taxon>
    </lineage>
</organism>